<sequence>MPCCQMQLHKHWTPRHLSAGCSPSCSTVISWPATTYKPLNADKRTTSTGDVSLPPANQGIEFGSSNPYRLTECPPNRIGNGKVHMSWNKQCPTSHIVCHNPNVRNDRS</sequence>
<organism evidence="2 3">
    <name type="scientific">Fasciola gigantica</name>
    <name type="common">Giant liver fluke</name>
    <dbReference type="NCBI Taxonomy" id="46835"/>
    <lineage>
        <taxon>Eukaryota</taxon>
        <taxon>Metazoa</taxon>
        <taxon>Spiralia</taxon>
        <taxon>Lophotrochozoa</taxon>
        <taxon>Platyhelminthes</taxon>
        <taxon>Trematoda</taxon>
        <taxon>Digenea</taxon>
        <taxon>Plagiorchiida</taxon>
        <taxon>Echinostomata</taxon>
        <taxon>Echinostomatoidea</taxon>
        <taxon>Fasciolidae</taxon>
        <taxon>Fasciola</taxon>
    </lineage>
</organism>
<dbReference type="EMBL" id="SUNJ01001292">
    <property type="protein sequence ID" value="TPP66908.1"/>
    <property type="molecule type" value="Genomic_DNA"/>
</dbReference>
<evidence type="ECO:0000313" key="3">
    <source>
        <dbReference type="Proteomes" id="UP000316759"/>
    </source>
</evidence>
<gene>
    <name evidence="2" type="ORF">FGIG_09614</name>
</gene>
<dbReference type="AlphaFoldDB" id="A0A504ZAN6"/>
<protein>
    <submittedName>
        <fullName evidence="2">Uncharacterized protein</fullName>
    </submittedName>
</protein>
<comment type="caution">
    <text evidence="2">The sequence shown here is derived from an EMBL/GenBank/DDBJ whole genome shotgun (WGS) entry which is preliminary data.</text>
</comment>
<proteinExistence type="predicted"/>
<name>A0A504ZAN6_FASGI</name>
<feature type="region of interest" description="Disordered" evidence="1">
    <location>
        <begin position="39"/>
        <end position="58"/>
    </location>
</feature>
<evidence type="ECO:0000256" key="1">
    <source>
        <dbReference type="SAM" id="MobiDB-lite"/>
    </source>
</evidence>
<evidence type="ECO:0000313" key="2">
    <source>
        <dbReference type="EMBL" id="TPP66908.1"/>
    </source>
</evidence>
<reference evidence="2 3" key="1">
    <citation type="submission" date="2019-04" db="EMBL/GenBank/DDBJ databases">
        <title>Annotation for the trematode Fasciola gigantica.</title>
        <authorList>
            <person name="Choi Y.-J."/>
        </authorList>
    </citation>
    <scope>NUCLEOTIDE SEQUENCE [LARGE SCALE GENOMIC DNA]</scope>
    <source>
        <strain evidence="2">Uganda_cow_1</strain>
    </source>
</reference>
<keyword evidence="3" id="KW-1185">Reference proteome</keyword>
<accession>A0A504ZAN6</accession>
<dbReference type="Proteomes" id="UP000316759">
    <property type="component" value="Unassembled WGS sequence"/>
</dbReference>